<evidence type="ECO:0000313" key="2">
    <source>
        <dbReference type="EMBL" id="KAK9905599.1"/>
    </source>
</evidence>
<feature type="compositionally biased region" description="Low complexity" evidence="1">
    <location>
        <begin position="11"/>
        <end position="31"/>
    </location>
</feature>
<keyword evidence="3" id="KW-1185">Reference proteome</keyword>
<evidence type="ECO:0000256" key="1">
    <source>
        <dbReference type="SAM" id="MobiDB-lite"/>
    </source>
</evidence>
<evidence type="ECO:0008006" key="4">
    <source>
        <dbReference type="Google" id="ProtNLM"/>
    </source>
</evidence>
<protein>
    <recommendedName>
        <fullName evidence="4">Pherophorin domain-containing protein</fullName>
    </recommendedName>
</protein>
<organism evidence="2 3">
    <name type="scientific">Coccomyxa subellipsoidea</name>
    <dbReference type="NCBI Taxonomy" id="248742"/>
    <lineage>
        <taxon>Eukaryota</taxon>
        <taxon>Viridiplantae</taxon>
        <taxon>Chlorophyta</taxon>
        <taxon>core chlorophytes</taxon>
        <taxon>Trebouxiophyceae</taxon>
        <taxon>Trebouxiophyceae incertae sedis</taxon>
        <taxon>Coccomyxaceae</taxon>
        <taxon>Coccomyxa</taxon>
    </lineage>
</organism>
<feature type="compositionally biased region" description="Polar residues" evidence="1">
    <location>
        <begin position="1"/>
        <end position="10"/>
    </location>
</feature>
<evidence type="ECO:0000313" key="3">
    <source>
        <dbReference type="Proteomes" id="UP001491310"/>
    </source>
</evidence>
<accession>A0ABR2YIF4</accession>
<proteinExistence type="predicted"/>
<reference evidence="2 3" key="1">
    <citation type="journal article" date="2024" name="Nat. Commun.">
        <title>Phylogenomics reveals the evolutionary origins of lichenization in chlorophyte algae.</title>
        <authorList>
            <person name="Puginier C."/>
            <person name="Libourel C."/>
            <person name="Otte J."/>
            <person name="Skaloud P."/>
            <person name="Haon M."/>
            <person name="Grisel S."/>
            <person name="Petersen M."/>
            <person name="Berrin J.G."/>
            <person name="Delaux P.M."/>
            <person name="Dal Grande F."/>
            <person name="Keller J."/>
        </authorList>
    </citation>
    <scope>NUCLEOTIDE SEQUENCE [LARGE SCALE GENOMIC DNA]</scope>
    <source>
        <strain evidence="2 3">SAG 216-7</strain>
    </source>
</reference>
<comment type="caution">
    <text evidence="2">The sequence shown here is derived from an EMBL/GenBank/DDBJ whole genome shotgun (WGS) entry which is preliminary data.</text>
</comment>
<dbReference type="Proteomes" id="UP001491310">
    <property type="component" value="Unassembled WGS sequence"/>
</dbReference>
<name>A0ABR2YIF4_9CHLO</name>
<feature type="region of interest" description="Disordered" evidence="1">
    <location>
        <begin position="1"/>
        <end position="45"/>
    </location>
</feature>
<gene>
    <name evidence="2" type="ORF">WJX75_002795</name>
</gene>
<sequence>MAASTSKTPETTPAQSTLPPASTSTPVLSSTLPPPTTPCVKKTGSPNIFLPAEPSNGLELISNIPGATDTIGQTLIPTADLTITSFSFDLRFPGGNSPALLFAAIFKIYVTMGQCG</sequence>
<dbReference type="EMBL" id="JALJOT010000011">
    <property type="protein sequence ID" value="KAK9905599.1"/>
    <property type="molecule type" value="Genomic_DNA"/>
</dbReference>